<sequence>MCFNVCREAAPLAASAEKFCVVAALAAAEDRSAVVVALVFVRCCVFACIQVLSHEEMTQR</sequence>
<dbReference type="AlphaFoldDB" id="A0A133XQQ7"/>
<organism evidence="1 2">
    <name type="scientific">Atopobium deltae</name>
    <dbReference type="NCBI Taxonomy" id="1393034"/>
    <lineage>
        <taxon>Bacteria</taxon>
        <taxon>Bacillati</taxon>
        <taxon>Actinomycetota</taxon>
        <taxon>Coriobacteriia</taxon>
        <taxon>Coriobacteriales</taxon>
        <taxon>Atopobiaceae</taxon>
        <taxon>Atopobium</taxon>
    </lineage>
</organism>
<keyword evidence="2" id="KW-1185">Reference proteome</keyword>
<protein>
    <submittedName>
        <fullName evidence="1">Uncharacterized protein</fullName>
    </submittedName>
</protein>
<reference evidence="2" key="1">
    <citation type="submission" date="2016-01" db="EMBL/GenBank/DDBJ databases">
        <authorList>
            <person name="Mitreva M."/>
            <person name="Pepin K.H."/>
            <person name="Mihindukulasuriya K.A."/>
            <person name="Fulton R."/>
            <person name="Fronick C."/>
            <person name="O'Laughlin M."/>
            <person name="Miner T."/>
            <person name="Herter B."/>
            <person name="Rosa B.A."/>
            <person name="Cordes M."/>
            <person name="Tomlinson C."/>
            <person name="Wollam A."/>
            <person name="Palsikar V.B."/>
            <person name="Mardis E.R."/>
            <person name="Wilson R.K."/>
        </authorList>
    </citation>
    <scope>NUCLEOTIDE SEQUENCE [LARGE SCALE GENOMIC DNA]</scope>
    <source>
        <strain evidence="2">DNF00019</strain>
    </source>
</reference>
<name>A0A133XQQ7_9ACTN</name>
<evidence type="ECO:0000313" key="2">
    <source>
        <dbReference type="Proteomes" id="UP000070675"/>
    </source>
</evidence>
<gene>
    <name evidence="1" type="ORF">HMPREF3192_01237</name>
</gene>
<comment type="caution">
    <text evidence="1">The sequence shown here is derived from an EMBL/GenBank/DDBJ whole genome shotgun (WGS) entry which is preliminary data.</text>
</comment>
<proteinExistence type="predicted"/>
<dbReference type="EMBL" id="LSCR01000040">
    <property type="protein sequence ID" value="KXB33265.1"/>
    <property type="molecule type" value="Genomic_DNA"/>
</dbReference>
<evidence type="ECO:0000313" key="1">
    <source>
        <dbReference type="EMBL" id="KXB33265.1"/>
    </source>
</evidence>
<accession>A0A133XQQ7</accession>
<dbReference type="Proteomes" id="UP000070675">
    <property type="component" value="Unassembled WGS sequence"/>
</dbReference>